<evidence type="ECO:0000313" key="2">
    <source>
        <dbReference type="EMBL" id="OJI88883.1"/>
    </source>
</evidence>
<dbReference type="VEuPathDB" id="FungiDB:ASPTUDRAFT_60684"/>
<dbReference type="EMBL" id="KV878178">
    <property type="protein sequence ID" value="OJI88883.1"/>
    <property type="molecule type" value="Genomic_DNA"/>
</dbReference>
<dbReference type="AlphaFoldDB" id="A0A1L9NI36"/>
<proteinExistence type="predicted"/>
<gene>
    <name evidence="2" type="ORF">ASPTUDRAFT_60684</name>
</gene>
<organism evidence="2 3">
    <name type="scientific">Aspergillus tubingensis (strain CBS 134.48)</name>
    <dbReference type="NCBI Taxonomy" id="767770"/>
    <lineage>
        <taxon>Eukaryota</taxon>
        <taxon>Fungi</taxon>
        <taxon>Dikarya</taxon>
        <taxon>Ascomycota</taxon>
        <taxon>Pezizomycotina</taxon>
        <taxon>Eurotiomycetes</taxon>
        <taxon>Eurotiomycetidae</taxon>
        <taxon>Eurotiales</taxon>
        <taxon>Aspergillaceae</taxon>
        <taxon>Aspergillus</taxon>
        <taxon>Aspergillus subgen. Circumdati</taxon>
    </lineage>
</organism>
<sequence>MLLSVGAQPGPSCQATLKYPSVCVIVKLRCMRDLAPGAGTMVAASSGRPSRIRVCLLAMMALPIDRCTDQLTGKGEARKSRIRHKTVMPIAIVSHPSPFGPFDSQAWGVHEAAAGRRLAHNPLPRRSNEVPSLLLSLFHGSTSRAPPTLKGKALFRVQIQCSQRGRGNQTKHYHGTHDGNANRSTAAARIKPPPSGRGAKEGEREGRHLLLHPPFSRIQLPASCLADPQEPSRYVQTLFYISPAPEPLYPPQAPGGPSSLTTVHDECLVPLTHRSRWMEVIIAGS</sequence>
<keyword evidence="3" id="KW-1185">Reference proteome</keyword>
<protein>
    <submittedName>
        <fullName evidence="2">Uncharacterized protein</fullName>
    </submittedName>
</protein>
<evidence type="ECO:0000256" key="1">
    <source>
        <dbReference type="SAM" id="MobiDB-lite"/>
    </source>
</evidence>
<accession>A0A1L9NI36</accession>
<name>A0A1L9NI36_ASPTC</name>
<evidence type="ECO:0000313" key="3">
    <source>
        <dbReference type="Proteomes" id="UP000184304"/>
    </source>
</evidence>
<dbReference type="Proteomes" id="UP000184304">
    <property type="component" value="Unassembled WGS sequence"/>
</dbReference>
<reference evidence="3" key="1">
    <citation type="journal article" date="2017" name="Genome Biol.">
        <title>Comparative genomics reveals high biological diversity and specific adaptations in the industrially and medically important fungal genus Aspergillus.</title>
        <authorList>
            <person name="de Vries R.P."/>
            <person name="Riley R."/>
            <person name="Wiebenga A."/>
            <person name="Aguilar-Osorio G."/>
            <person name="Amillis S."/>
            <person name="Uchima C.A."/>
            <person name="Anderluh G."/>
            <person name="Asadollahi M."/>
            <person name="Askin M."/>
            <person name="Barry K."/>
            <person name="Battaglia E."/>
            <person name="Bayram O."/>
            <person name="Benocci T."/>
            <person name="Braus-Stromeyer S.A."/>
            <person name="Caldana C."/>
            <person name="Canovas D."/>
            <person name="Cerqueira G.C."/>
            <person name="Chen F."/>
            <person name="Chen W."/>
            <person name="Choi C."/>
            <person name="Clum A."/>
            <person name="Dos Santos R.A."/>
            <person name="Damasio A.R."/>
            <person name="Diallinas G."/>
            <person name="Emri T."/>
            <person name="Fekete E."/>
            <person name="Flipphi M."/>
            <person name="Freyberg S."/>
            <person name="Gallo A."/>
            <person name="Gournas C."/>
            <person name="Habgood R."/>
            <person name="Hainaut M."/>
            <person name="Harispe M.L."/>
            <person name="Henrissat B."/>
            <person name="Hilden K.S."/>
            <person name="Hope R."/>
            <person name="Hossain A."/>
            <person name="Karabika E."/>
            <person name="Karaffa L."/>
            <person name="Karanyi Z."/>
            <person name="Krasevec N."/>
            <person name="Kuo A."/>
            <person name="Kusch H."/>
            <person name="LaButti K."/>
            <person name="Lagendijk E.L."/>
            <person name="Lapidus A."/>
            <person name="Levasseur A."/>
            <person name="Lindquist E."/>
            <person name="Lipzen A."/>
            <person name="Logrieco A.F."/>
            <person name="MacCabe A."/>
            <person name="Maekelae M.R."/>
            <person name="Malavazi I."/>
            <person name="Melin P."/>
            <person name="Meyer V."/>
            <person name="Mielnichuk N."/>
            <person name="Miskei M."/>
            <person name="Molnar A.P."/>
            <person name="Mule G."/>
            <person name="Ngan C.Y."/>
            <person name="Orejas M."/>
            <person name="Orosz E."/>
            <person name="Ouedraogo J.P."/>
            <person name="Overkamp K.M."/>
            <person name="Park H.-S."/>
            <person name="Perrone G."/>
            <person name="Piumi F."/>
            <person name="Punt P.J."/>
            <person name="Ram A.F."/>
            <person name="Ramon A."/>
            <person name="Rauscher S."/>
            <person name="Record E."/>
            <person name="Riano-Pachon D.M."/>
            <person name="Robert V."/>
            <person name="Roehrig J."/>
            <person name="Ruller R."/>
            <person name="Salamov A."/>
            <person name="Salih N.S."/>
            <person name="Samson R.A."/>
            <person name="Sandor E."/>
            <person name="Sanguinetti M."/>
            <person name="Schuetze T."/>
            <person name="Sepcic K."/>
            <person name="Shelest E."/>
            <person name="Sherlock G."/>
            <person name="Sophianopoulou V."/>
            <person name="Squina F.M."/>
            <person name="Sun H."/>
            <person name="Susca A."/>
            <person name="Todd R.B."/>
            <person name="Tsang A."/>
            <person name="Unkles S.E."/>
            <person name="van de Wiele N."/>
            <person name="van Rossen-Uffink D."/>
            <person name="Oliveira J.V."/>
            <person name="Vesth T.C."/>
            <person name="Visser J."/>
            <person name="Yu J.-H."/>
            <person name="Zhou M."/>
            <person name="Andersen M.R."/>
            <person name="Archer D.B."/>
            <person name="Baker S.E."/>
            <person name="Benoit I."/>
            <person name="Brakhage A.A."/>
            <person name="Braus G.H."/>
            <person name="Fischer R."/>
            <person name="Frisvad J.C."/>
            <person name="Goldman G.H."/>
            <person name="Houbraken J."/>
            <person name="Oakley B."/>
            <person name="Pocsi I."/>
            <person name="Scazzocchio C."/>
            <person name="Seiboth B."/>
            <person name="vanKuyk P.A."/>
            <person name="Wortman J."/>
            <person name="Dyer P.S."/>
            <person name="Grigoriev I.V."/>
        </authorList>
    </citation>
    <scope>NUCLEOTIDE SEQUENCE [LARGE SCALE GENOMIC DNA]</scope>
    <source>
        <strain evidence="3">CBS 134.48</strain>
    </source>
</reference>
<feature type="region of interest" description="Disordered" evidence="1">
    <location>
        <begin position="165"/>
        <end position="203"/>
    </location>
</feature>